<dbReference type="InterPro" id="IPR006656">
    <property type="entry name" value="Mopterin_OxRdtase"/>
</dbReference>
<dbReference type="SUPFAM" id="SSF50692">
    <property type="entry name" value="ADC-like"/>
    <property type="match status" value="1"/>
</dbReference>
<dbReference type="SUPFAM" id="SSF53706">
    <property type="entry name" value="Formate dehydrogenase/DMSO reductase, domains 1-3"/>
    <property type="match status" value="1"/>
</dbReference>
<dbReference type="InterPro" id="IPR009010">
    <property type="entry name" value="Asp_de-COase-like_dom_sf"/>
</dbReference>
<comment type="caution">
    <text evidence="6">The sequence shown here is derived from an EMBL/GenBank/DDBJ whole genome shotgun (WGS) entry which is preliminary data.</text>
</comment>
<dbReference type="eggNOG" id="COG0243">
    <property type="taxonomic scope" value="Bacteria"/>
</dbReference>
<dbReference type="InterPro" id="IPR006657">
    <property type="entry name" value="MoPterin_dinucl-bd_dom"/>
</dbReference>
<dbReference type="PANTHER" id="PTHR43105:SF4">
    <property type="entry name" value="PROTEIN YDEP"/>
    <property type="match status" value="1"/>
</dbReference>
<proteinExistence type="predicted"/>
<evidence type="ECO:0000259" key="5">
    <source>
        <dbReference type="Pfam" id="PF01568"/>
    </source>
</evidence>
<dbReference type="Pfam" id="PF00384">
    <property type="entry name" value="Molybdopterin"/>
    <property type="match status" value="1"/>
</dbReference>
<dbReference type="GO" id="GO:0030151">
    <property type="term" value="F:molybdenum ion binding"/>
    <property type="evidence" value="ECO:0007669"/>
    <property type="project" value="InterPro"/>
</dbReference>
<dbReference type="EMBL" id="AKKV01000030">
    <property type="protein sequence ID" value="EIT84780.1"/>
    <property type="molecule type" value="Genomic_DNA"/>
</dbReference>
<name>I8UCY2_9BACL</name>
<reference evidence="6 7" key="1">
    <citation type="journal article" date="2012" name="J. Bacteriol.">
        <title>Genome of Bacillus macauensis ZFHKF-1, a Long-Chain-Forming Bacterium.</title>
        <authorList>
            <person name="Cai L."/>
            <person name="Zhang T."/>
        </authorList>
    </citation>
    <scope>NUCLEOTIDE SEQUENCE [LARGE SCALE GENOMIC DNA]</scope>
    <source>
        <strain evidence="6 7">ZFHKF-1</strain>
    </source>
</reference>
<evidence type="ECO:0000256" key="3">
    <source>
        <dbReference type="ARBA" id="ARBA00023014"/>
    </source>
</evidence>
<dbReference type="AlphaFoldDB" id="I8UCY2"/>
<feature type="domain" description="Molybdopterin dinucleotide-binding" evidence="5">
    <location>
        <begin position="658"/>
        <end position="752"/>
    </location>
</feature>
<dbReference type="RefSeq" id="WP_007202848.1">
    <property type="nucleotide sequence ID" value="NZ_AKKV01000030.1"/>
</dbReference>
<evidence type="ECO:0000313" key="6">
    <source>
        <dbReference type="EMBL" id="EIT84780.1"/>
    </source>
</evidence>
<dbReference type="GO" id="GO:0043546">
    <property type="term" value="F:molybdopterin cofactor binding"/>
    <property type="evidence" value="ECO:0007669"/>
    <property type="project" value="InterPro"/>
</dbReference>
<keyword evidence="1" id="KW-0479">Metal-binding</keyword>
<dbReference type="Gene3D" id="3.40.50.740">
    <property type="match status" value="1"/>
</dbReference>
<dbReference type="PATRIC" id="fig|1196324.3.peg.2833"/>
<dbReference type="OrthoDB" id="9805142at2"/>
<protein>
    <submittedName>
        <fullName evidence="6">Putative formate dehydrogenase catalytic subunit</fullName>
    </submittedName>
</protein>
<evidence type="ECO:0000256" key="1">
    <source>
        <dbReference type="ARBA" id="ARBA00022723"/>
    </source>
</evidence>
<dbReference type="InterPro" id="IPR010046">
    <property type="entry name" value="Mopterin_OxRdtse_a_bac"/>
</dbReference>
<evidence type="ECO:0000256" key="2">
    <source>
        <dbReference type="ARBA" id="ARBA00023004"/>
    </source>
</evidence>
<dbReference type="Gene3D" id="2.40.40.20">
    <property type="match status" value="1"/>
</dbReference>
<dbReference type="GO" id="GO:0008863">
    <property type="term" value="F:formate dehydrogenase (NAD+) activity"/>
    <property type="evidence" value="ECO:0007669"/>
    <property type="project" value="InterPro"/>
</dbReference>
<dbReference type="Gene3D" id="3.40.228.10">
    <property type="entry name" value="Dimethylsulfoxide Reductase, domain 2"/>
    <property type="match status" value="1"/>
</dbReference>
<dbReference type="STRING" id="1196324.A374_13850"/>
<dbReference type="GO" id="GO:0051539">
    <property type="term" value="F:4 iron, 4 sulfur cluster binding"/>
    <property type="evidence" value="ECO:0007669"/>
    <property type="project" value="InterPro"/>
</dbReference>
<dbReference type="PIRSF" id="PIRSF000144">
    <property type="entry name" value="CbbBc"/>
    <property type="match status" value="1"/>
</dbReference>
<feature type="domain" description="Molybdopterin oxidoreductase" evidence="4">
    <location>
        <begin position="124"/>
        <end position="579"/>
    </location>
</feature>
<keyword evidence="7" id="KW-1185">Reference proteome</keyword>
<dbReference type="NCBIfam" id="TIGR01701">
    <property type="entry name" value="Fdhalpha-like"/>
    <property type="match status" value="1"/>
</dbReference>
<dbReference type="PANTHER" id="PTHR43105">
    <property type="entry name" value="RESPIRATORY NITRATE REDUCTASE"/>
    <property type="match status" value="1"/>
</dbReference>
<keyword evidence="3" id="KW-0411">Iron-sulfur</keyword>
<gene>
    <name evidence="6" type="ORF">A374_13850</name>
</gene>
<evidence type="ECO:0000313" key="7">
    <source>
        <dbReference type="Proteomes" id="UP000004080"/>
    </source>
</evidence>
<dbReference type="GO" id="GO:0016020">
    <property type="term" value="C:membrane"/>
    <property type="evidence" value="ECO:0007669"/>
    <property type="project" value="TreeGrafter"/>
</dbReference>
<evidence type="ECO:0000259" key="4">
    <source>
        <dbReference type="Pfam" id="PF00384"/>
    </source>
</evidence>
<organism evidence="6 7">
    <name type="scientific">Fictibacillus macauensis ZFHKF-1</name>
    <dbReference type="NCBI Taxonomy" id="1196324"/>
    <lineage>
        <taxon>Bacteria</taxon>
        <taxon>Bacillati</taxon>
        <taxon>Bacillota</taxon>
        <taxon>Bacilli</taxon>
        <taxon>Bacillales</taxon>
        <taxon>Fictibacillaceae</taxon>
        <taxon>Fictibacillus</taxon>
    </lineage>
</organism>
<dbReference type="InterPro" id="IPR050123">
    <property type="entry name" value="Prok_molybdopt-oxidoreductase"/>
</dbReference>
<sequence>MGETKHDGPAKLPKSWAPKHWVSPVPFGLGKVKSGHIRDTMKVIWENRDNLNYARRIITQGVCDGCALGVSGLYDQTLAGPHVCTTRLNILRLNTMPEMKEEMVHADIDELRQYSSAELRKLGRIPYPLIRRKGERRFSRIQWDEAMDVIAQKMKALHPKQTAFFLTSRGITNESYYVAGKVARLLGTNNIDNASRICHSPSKTALKRSIGLGASTCNYSDWIGSDVIVFWGSAAANNQPVSTKYMYAAKRKGTKIICINPYREPSMEKYWIPSIPESALFGTKLADDFYQVNIGGDIAFMHGIMKHWFEMEKEERGKAIDHAFVAQHVNNYEQLKRHVQQQRWEQIEASSGVAKERMYELADLLAKSKSGIFVWSLGLTMHTFASDNISQVANLALLRGFLGRKHCGLMPIRGHSSVQGSGEMGADPFVLPGGDFEPASIERIEKLWGFTLPKWQGDVLGVSLENIMLPDDHERKIKMYYVSGGNFLETMPDPLFIEKALSSLELRVHQDIIFNTSTLVDAKETVIVLPAKTRYEQEGGGTSTSTERMVYYSPPIEGNAQAVKEARAEWKIYRDLAKRVKPDLAHLVDFADGQAIREEIAKANSNYEGIQHLKERGDVFQWGGAWLCEDGLCPTSDGKGNLIAVAIPDLKKTKEMFYVTTRRGKQFNSMVYNEQDPFNQADRYDVLMNAQDAQQLSIAEGELVVVHNEHGVFQGRARFIDIAKGNLEVHFPEGNFLLPKGVYEKYAGIPSFNVGVYIEKAEQFNARKDISYVEKRVEDLETEIS</sequence>
<accession>I8UCY2</accession>
<dbReference type="Pfam" id="PF01568">
    <property type="entry name" value="Molydop_binding"/>
    <property type="match status" value="1"/>
</dbReference>
<keyword evidence="2" id="KW-0408">Iron</keyword>
<dbReference type="Proteomes" id="UP000004080">
    <property type="component" value="Unassembled WGS sequence"/>
</dbReference>